<dbReference type="PROSITE" id="PS50002">
    <property type="entry name" value="SH3"/>
    <property type="match status" value="1"/>
</dbReference>
<evidence type="ECO:0000313" key="10">
    <source>
        <dbReference type="EMBL" id="KAL0274433.1"/>
    </source>
</evidence>
<dbReference type="CDD" id="cd11877">
    <property type="entry name" value="SH3_PIX"/>
    <property type="match status" value="1"/>
</dbReference>
<protein>
    <recommendedName>
        <fullName evidence="11">Rho guanine nucleotide exchange factor 7</fullName>
    </recommendedName>
</protein>
<evidence type="ECO:0000259" key="7">
    <source>
        <dbReference type="PROSITE" id="PS50002"/>
    </source>
</evidence>
<evidence type="ECO:0000256" key="2">
    <source>
        <dbReference type="ARBA" id="ARBA00022443"/>
    </source>
</evidence>
<dbReference type="SMART" id="SM00325">
    <property type="entry name" value="RhoGEF"/>
    <property type="match status" value="1"/>
</dbReference>
<dbReference type="Pfam" id="PF00169">
    <property type="entry name" value="PH"/>
    <property type="match status" value="1"/>
</dbReference>
<dbReference type="GO" id="GO:0005737">
    <property type="term" value="C:cytoplasm"/>
    <property type="evidence" value="ECO:0007669"/>
    <property type="project" value="TreeGrafter"/>
</dbReference>
<dbReference type="Pfam" id="PF00621">
    <property type="entry name" value="RhoGEF"/>
    <property type="match status" value="1"/>
</dbReference>
<dbReference type="PROSITE" id="PS50010">
    <property type="entry name" value="DH_2"/>
    <property type="match status" value="1"/>
</dbReference>
<proteinExistence type="predicted"/>
<dbReference type="GO" id="GO:0005085">
    <property type="term" value="F:guanyl-nucleotide exchange factor activity"/>
    <property type="evidence" value="ECO:0007669"/>
    <property type="project" value="UniProtKB-KW"/>
</dbReference>
<dbReference type="InterPro" id="IPR011993">
    <property type="entry name" value="PH-like_dom_sf"/>
</dbReference>
<evidence type="ECO:0000256" key="5">
    <source>
        <dbReference type="PROSITE-ProRule" id="PRU00192"/>
    </source>
</evidence>
<dbReference type="Gene3D" id="2.30.29.30">
    <property type="entry name" value="Pleckstrin-homology domain (PH domain)/Phosphotyrosine-binding domain (PTB)"/>
    <property type="match status" value="1"/>
</dbReference>
<dbReference type="InterPro" id="IPR036028">
    <property type="entry name" value="SH3-like_dom_sf"/>
</dbReference>
<dbReference type="Pfam" id="PF14604">
    <property type="entry name" value="SH3_9"/>
    <property type="match status" value="1"/>
</dbReference>
<evidence type="ECO:0000256" key="6">
    <source>
        <dbReference type="SAM" id="MobiDB-lite"/>
    </source>
</evidence>
<feature type="domain" description="SH3" evidence="7">
    <location>
        <begin position="7"/>
        <end position="66"/>
    </location>
</feature>
<dbReference type="PROSITE" id="PS50003">
    <property type="entry name" value="PH_DOMAIN"/>
    <property type="match status" value="1"/>
</dbReference>
<evidence type="ECO:0008006" key="11">
    <source>
        <dbReference type="Google" id="ProtNLM"/>
    </source>
</evidence>
<sequence>MASSPTQGPTLVQAIYSFKGKNNDELCFKKGDIITVTQKEDGGWWEGTLAGTTGWFPSNYVKEHKAQDNNNKPSPVKLPVDLAAQQKVYRNLVLKDLIDSEKANVAELQTLITNFLHPLEKSDILNRDEYRQLVGNIDTIYETHSKLLIALEACNELPPLEQRVGKLFLTSAPQIKQIHLSYCSSHPRAICILNKHKDALNIFMESQGAASPGLLVLTTGLSKPFRRLEKYSGILQELKRHMEENHPDRGDTQRSVSVYKDIWSACSTKRRQKEQELEILTGGVIGWEGEELSSLGEIIHMGSVAVGPEHQDRYLVLFPSTLLMLSVSSRMSGFIYEGKLPLSGINVMQLPDSESYKNAFEVTGALIDRIVAVCQTKEDQQSWVDALCQAIRSIRKASVSSPNPPPHVSSQFTCPYTELTSYFASLVKSGVITRALLKRLLYRQCGPENVNIIGVKVRRNQRVECVIFPTKISFSAFKPTRTYVKSESTDESGSTSPRTISTLSDGISHILRRQDAVDCDTPAPEENPYGYIKYFSPEPKRSSVSVRLNSVGVNTELSGSQSAGSSFDVPPKPIMLRACEDLTSLVTLDQIRCDVRGSLPAPLTPDRHSDPLQRSASADPGILPTEERASDEVEVTRYHFTELCECCEDLSGTPRSSDSGLADITSTCTITLPDLPQPWTGMSPTASLSHNCNTEFEEQCSYHSVRTSAPPFITSDVIFVKDATGPVIPLPTEPAVVYRSGMYAHWWMKTHIPAAAVKLSPGDDKEITDEVIERNN</sequence>
<dbReference type="InterPro" id="IPR001452">
    <property type="entry name" value="SH3_domain"/>
</dbReference>
<dbReference type="FunFam" id="2.30.30.40:FF:000072">
    <property type="entry name" value="Unconventional Myosin IB"/>
    <property type="match status" value="1"/>
</dbReference>
<dbReference type="InterPro" id="IPR001849">
    <property type="entry name" value="PH_domain"/>
</dbReference>
<comment type="subcellular location">
    <subcellularLocation>
        <location evidence="1">Cell projection</location>
        <location evidence="1">Lamellipodium</location>
    </subcellularLocation>
</comment>
<dbReference type="SUPFAM" id="SSF50044">
    <property type="entry name" value="SH3-domain"/>
    <property type="match status" value="1"/>
</dbReference>
<dbReference type="InterPro" id="IPR046376">
    <property type="entry name" value="PH_Cool_Pix"/>
</dbReference>
<dbReference type="SUPFAM" id="SSF48065">
    <property type="entry name" value="DBL homology domain (DH-domain)"/>
    <property type="match status" value="1"/>
</dbReference>
<dbReference type="Gene3D" id="1.20.900.10">
    <property type="entry name" value="Dbl homology (DH) domain"/>
    <property type="match status" value="1"/>
</dbReference>
<evidence type="ECO:0000256" key="4">
    <source>
        <dbReference type="ARBA" id="ARBA00023273"/>
    </source>
</evidence>
<dbReference type="SUPFAM" id="SSF50729">
    <property type="entry name" value="PH domain-like"/>
    <property type="match status" value="1"/>
</dbReference>
<reference evidence="10" key="1">
    <citation type="journal article" date="2024" name="Gigascience">
        <title>Chromosome-level genome of the poultry shaft louse Menopon gallinae provides insight into the host-switching and adaptive evolution of parasitic lice.</title>
        <authorList>
            <person name="Xu Y."/>
            <person name="Ma L."/>
            <person name="Liu S."/>
            <person name="Liang Y."/>
            <person name="Liu Q."/>
            <person name="He Z."/>
            <person name="Tian L."/>
            <person name="Duan Y."/>
            <person name="Cai W."/>
            <person name="Li H."/>
            <person name="Song F."/>
        </authorList>
    </citation>
    <scope>NUCLEOTIDE SEQUENCE</scope>
    <source>
        <strain evidence="10">Cailab_2023a</strain>
    </source>
</reference>
<dbReference type="CDD" id="cd00160">
    <property type="entry name" value="RhoGEF"/>
    <property type="match status" value="1"/>
</dbReference>
<dbReference type="PRINTS" id="PR00452">
    <property type="entry name" value="SH3DOMAIN"/>
</dbReference>
<feature type="domain" description="DH" evidence="9">
    <location>
        <begin position="89"/>
        <end position="269"/>
    </location>
</feature>
<dbReference type="InterPro" id="IPR035899">
    <property type="entry name" value="DBL_dom_sf"/>
</dbReference>
<keyword evidence="2 5" id="KW-0728">SH3 domain</keyword>
<evidence type="ECO:0000259" key="9">
    <source>
        <dbReference type="PROSITE" id="PS50010"/>
    </source>
</evidence>
<comment type="caution">
    <text evidence="10">The sequence shown here is derived from an EMBL/GenBank/DDBJ whole genome shotgun (WGS) entry which is preliminary data.</text>
</comment>
<name>A0AAW2HX14_9NEOP</name>
<accession>A0AAW2HX14</accession>
<gene>
    <name evidence="10" type="ORF">PYX00_006856</name>
</gene>
<dbReference type="EMBL" id="JARGDH010000003">
    <property type="protein sequence ID" value="KAL0274433.1"/>
    <property type="molecule type" value="Genomic_DNA"/>
</dbReference>
<dbReference type="SMART" id="SM00326">
    <property type="entry name" value="SH3"/>
    <property type="match status" value="1"/>
</dbReference>
<evidence type="ECO:0000256" key="3">
    <source>
        <dbReference type="ARBA" id="ARBA00022658"/>
    </source>
</evidence>
<evidence type="ECO:0000259" key="8">
    <source>
        <dbReference type="PROSITE" id="PS50003"/>
    </source>
</evidence>
<dbReference type="SMART" id="SM00233">
    <property type="entry name" value="PH"/>
    <property type="match status" value="1"/>
</dbReference>
<feature type="region of interest" description="Disordered" evidence="6">
    <location>
        <begin position="599"/>
        <end position="623"/>
    </location>
</feature>
<dbReference type="AlphaFoldDB" id="A0AAW2HX14"/>
<keyword evidence="4" id="KW-0966">Cell projection</keyword>
<keyword evidence="3" id="KW-0344">Guanine-nucleotide releasing factor</keyword>
<dbReference type="Gene3D" id="2.30.30.40">
    <property type="entry name" value="SH3 Domains"/>
    <property type="match status" value="1"/>
</dbReference>
<dbReference type="InterPro" id="IPR000219">
    <property type="entry name" value="DH_dom"/>
</dbReference>
<organism evidence="10">
    <name type="scientific">Menopon gallinae</name>
    <name type="common">poultry shaft louse</name>
    <dbReference type="NCBI Taxonomy" id="328185"/>
    <lineage>
        <taxon>Eukaryota</taxon>
        <taxon>Metazoa</taxon>
        <taxon>Ecdysozoa</taxon>
        <taxon>Arthropoda</taxon>
        <taxon>Hexapoda</taxon>
        <taxon>Insecta</taxon>
        <taxon>Pterygota</taxon>
        <taxon>Neoptera</taxon>
        <taxon>Paraneoptera</taxon>
        <taxon>Psocodea</taxon>
        <taxon>Troctomorpha</taxon>
        <taxon>Phthiraptera</taxon>
        <taxon>Amblycera</taxon>
        <taxon>Menoponidae</taxon>
        <taxon>Menopon</taxon>
    </lineage>
</organism>
<evidence type="ECO:0000256" key="1">
    <source>
        <dbReference type="ARBA" id="ARBA00004510"/>
    </source>
</evidence>
<dbReference type="PANTHER" id="PTHR46026">
    <property type="entry name" value="RHO-TYPE GUANINE NUCLEOTIDE EXCHANGE FACTOR, ISOFORM F"/>
    <property type="match status" value="1"/>
</dbReference>
<dbReference type="PANTHER" id="PTHR46026:SF1">
    <property type="entry name" value="RHO-TYPE GUANINE NUCLEOTIDE EXCHANGE FACTOR, ISOFORM F"/>
    <property type="match status" value="1"/>
</dbReference>
<dbReference type="GO" id="GO:0016192">
    <property type="term" value="P:vesicle-mediated transport"/>
    <property type="evidence" value="ECO:0007669"/>
    <property type="project" value="UniProtKB-ARBA"/>
</dbReference>
<feature type="domain" description="PH" evidence="8">
    <location>
        <begin position="291"/>
        <end position="392"/>
    </location>
</feature>
<dbReference type="CDD" id="cd01225">
    <property type="entry name" value="PH_Cool_Pix"/>
    <property type="match status" value="1"/>
</dbReference>
<dbReference type="FunFam" id="1.20.900.10:FF:000016">
    <property type="entry name" value="Rho guanine nucleotide exchange factor 6"/>
    <property type="match status" value="1"/>
</dbReference>
<dbReference type="GO" id="GO:0030027">
    <property type="term" value="C:lamellipodium"/>
    <property type="evidence" value="ECO:0007669"/>
    <property type="project" value="UniProtKB-SubCell"/>
</dbReference>